<comment type="caution">
    <text evidence="1">The sequence shown here is derived from an EMBL/GenBank/DDBJ whole genome shotgun (WGS) entry which is preliminary data.</text>
</comment>
<accession>A0A0F9Q9K7</accession>
<reference evidence="1" key="1">
    <citation type="journal article" date="2015" name="Nature">
        <title>Complex archaea that bridge the gap between prokaryotes and eukaryotes.</title>
        <authorList>
            <person name="Spang A."/>
            <person name="Saw J.H."/>
            <person name="Jorgensen S.L."/>
            <person name="Zaremba-Niedzwiedzka K."/>
            <person name="Martijn J."/>
            <person name="Lind A.E."/>
            <person name="van Eijk R."/>
            <person name="Schleper C."/>
            <person name="Guy L."/>
            <person name="Ettema T.J."/>
        </authorList>
    </citation>
    <scope>NUCLEOTIDE SEQUENCE</scope>
</reference>
<proteinExistence type="predicted"/>
<gene>
    <name evidence="1" type="ORF">LCGC14_1121520</name>
</gene>
<dbReference type="EMBL" id="LAZR01005186">
    <property type="protein sequence ID" value="KKN02073.1"/>
    <property type="molecule type" value="Genomic_DNA"/>
</dbReference>
<evidence type="ECO:0000313" key="1">
    <source>
        <dbReference type="EMBL" id="KKN02073.1"/>
    </source>
</evidence>
<feature type="non-terminal residue" evidence="1">
    <location>
        <position position="1"/>
    </location>
</feature>
<sequence length="114" mass="13056">APASAQPELKAGQEVEIYYDGKFINRCLMDGTQLIICSNDKDISPISLITKPAPRPEFKLPIGWAWCQAEYHRAHPQVYTYKELASADCVLMRNDEAITDELRYLRKEVEALRK</sequence>
<dbReference type="AlphaFoldDB" id="A0A0F9Q9K7"/>
<protein>
    <submittedName>
        <fullName evidence="1">Uncharacterized protein</fullName>
    </submittedName>
</protein>
<name>A0A0F9Q9K7_9ZZZZ</name>
<organism evidence="1">
    <name type="scientific">marine sediment metagenome</name>
    <dbReference type="NCBI Taxonomy" id="412755"/>
    <lineage>
        <taxon>unclassified sequences</taxon>
        <taxon>metagenomes</taxon>
        <taxon>ecological metagenomes</taxon>
    </lineage>
</organism>